<dbReference type="PROSITE" id="PS50994">
    <property type="entry name" value="INTEGRASE"/>
    <property type="match status" value="1"/>
</dbReference>
<dbReference type="InterPro" id="IPR001584">
    <property type="entry name" value="Integrase_cat-core"/>
</dbReference>
<dbReference type="SUPFAM" id="SSF53098">
    <property type="entry name" value="Ribonuclease H-like"/>
    <property type="match status" value="1"/>
</dbReference>
<protein>
    <recommendedName>
        <fullName evidence="3">Integrase catalytic domain-containing protein</fullName>
    </recommendedName>
</protein>
<feature type="domain" description="Integrase catalytic" evidence="3">
    <location>
        <begin position="1"/>
        <end position="112"/>
    </location>
</feature>
<reference evidence="4" key="3">
    <citation type="submission" date="2025-09" db="UniProtKB">
        <authorList>
            <consortium name="Ensembl"/>
        </authorList>
    </citation>
    <scope>IDENTIFICATION</scope>
</reference>
<dbReference type="Ensembl" id="ENSDCDT00010027337.1">
    <property type="protein sequence ID" value="ENSDCDP00010022844.1"/>
    <property type="gene ID" value="ENSDCDG00010013545.1"/>
</dbReference>
<evidence type="ECO:0000313" key="4">
    <source>
        <dbReference type="Ensembl" id="ENSDCDP00010022844.1"/>
    </source>
</evidence>
<dbReference type="GeneTree" id="ENSGT01120000273168"/>
<evidence type="ECO:0000259" key="3">
    <source>
        <dbReference type="PROSITE" id="PS50994"/>
    </source>
</evidence>
<sequence length="270" mass="30932">RCLLTLTCHFLDCLFSRWGLPNTITTDNGPQFTSMDFQTFLGDRGIRHTRTAFYHPEAGVERFNQTLKNGVRAHLADGLAFSSALQRTLLHYRSSLHSTTGVSPALLMLGRELQLPLDRLRPQPPLLTDWVRVRRPHRDNKLLSFWSEPVQITGQLGLATFRLADSTKWHASRLKKVSPPTHVDPYSMASDLDLVEVLPDDTRNCPVEAGGRTTSNCPTPTFSTVLEYRKMKNEERQKFSEGRNTVALKCKPHKQIENHKNKRHEHEHYQ</sequence>
<evidence type="ECO:0000256" key="2">
    <source>
        <dbReference type="SAM" id="SignalP"/>
    </source>
</evidence>
<dbReference type="Pfam" id="PF00665">
    <property type="entry name" value="rve"/>
    <property type="match status" value="1"/>
</dbReference>
<reference evidence="4" key="2">
    <citation type="submission" date="2025-08" db="UniProtKB">
        <authorList>
            <consortium name="Ensembl"/>
        </authorList>
    </citation>
    <scope>IDENTIFICATION</scope>
</reference>
<feature type="chain" id="PRO_5044310745" description="Integrase catalytic domain-containing protein" evidence="2">
    <location>
        <begin position="20"/>
        <end position="270"/>
    </location>
</feature>
<accession>A0AAY4BPD3</accession>
<dbReference type="GO" id="GO:0015074">
    <property type="term" value="P:DNA integration"/>
    <property type="evidence" value="ECO:0007669"/>
    <property type="project" value="InterPro"/>
</dbReference>
<dbReference type="InterPro" id="IPR050951">
    <property type="entry name" value="Retrovirus_Pol_polyprotein"/>
</dbReference>
<feature type="compositionally biased region" description="Basic and acidic residues" evidence="1">
    <location>
        <begin position="254"/>
        <end position="270"/>
    </location>
</feature>
<keyword evidence="5" id="KW-1185">Reference proteome</keyword>
<dbReference type="Proteomes" id="UP000694580">
    <property type="component" value="Chromosome 8"/>
</dbReference>
<dbReference type="GO" id="GO:0003676">
    <property type="term" value="F:nucleic acid binding"/>
    <property type="evidence" value="ECO:0007669"/>
    <property type="project" value="InterPro"/>
</dbReference>
<dbReference type="PANTHER" id="PTHR37984">
    <property type="entry name" value="PROTEIN CBG26694"/>
    <property type="match status" value="1"/>
</dbReference>
<proteinExistence type="predicted"/>
<evidence type="ECO:0000313" key="5">
    <source>
        <dbReference type="Proteomes" id="UP000694580"/>
    </source>
</evidence>
<dbReference type="InterPro" id="IPR012337">
    <property type="entry name" value="RNaseH-like_sf"/>
</dbReference>
<dbReference type="InterPro" id="IPR036397">
    <property type="entry name" value="RNaseH_sf"/>
</dbReference>
<dbReference type="PANTHER" id="PTHR37984:SF15">
    <property type="entry name" value="INTEGRASE CATALYTIC DOMAIN-CONTAINING PROTEIN"/>
    <property type="match status" value="1"/>
</dbReference>
<organism evidence="4 5">
    <name type="scientific">Denticeps clupeoides</name>
    <name type="common">denticle herring</name>
    <dbReference type="NCBI Taxonomy" id="299321"/>
    <lineage>
        <taxon>Eukaryota</taxon>
        <taxon>Metazoa</taxon>
        <taxon>Chordata</taxon>
        <taxon>Craniata</taxon>
        <taxon>Vertebrata</taxon>
        <taxon>Euteleostomi</taxon>
        <taxon>Actinopterygii</taxon>
        <taxon>Neopterygii</taxon>
        <taxon>Teleostei</taxon>
        <taxon>Clupei</taxon>
        <taxon>Clupeiformes</taxon>
        <taxon>Denticipitoidei</taxon>
        <taxon>Denticipitidae</taxon>
        <taxon>Denticeps</taxon>
    </lineage>
</organism>
<evidence type="ECO:0000256" key="1">
    <source>
        <dbReference type="SAM" id="MobiDB-lite"/>
    </source>
</evidence>
<feature type="region of interest" description="Disordered" evidence="1">
    <location>
        <begin position="250"/>
        <end position="270"/>
    </location>
</feature>
<feature type="signal peptide" evidence="2">
    <location>
        <begin position="1"/>
        <end position="19"/>
    </location>
</feature>
<keyword evidence="2" id="KW-0732">Signal</keyword>
<dbReference type="AlphaFoldDB" id="A0AAY4BPD3"/>
<dbReference type="Gene3D" id="3.30.420.10">
    <property type="entry name" value="Ribonuclease H-like superfamily/Ribonuclease H"/>
    <property type="match status" value="1"/>
</dbReference>
<name>A0AAY4BPD3_9TELE</name>
<reference evidence="4 5" key="1">
    <citation type="submission" date="2020-06" db="EMBL/GenBank/DDBJ databases">
        <authorList>
            <consortium name="Wellcome Sanger Institute Data Sharing"/>
        </authorList>
    </citation>
    <scope>NUCLEOTIDE SEQUENCE [LARGE SCALE GENOMIC DNA]</scope>
</reference>